<dbReference type="PROSITE" id="PS50309">
    <property type="entry name" value="DC"/>
    <property type="match status" value="2"/>
</dbReference>
<feature type="domain" description="Doublecortin" evidence="1">
    <location>
        <begin position="11"/>
        <end position="94"/>
    </location>
</feature>
<reference evidence="2" key="3">
    <citation type="submission" date="2025-09" db="UniProtKB">
        <authorList>
            <consortium name="Ensembl"/>
        </authorList>
    </citation>
    <scope>IDENTIFICATION</scope>
</reference>
<keyword evidence="3" id="KW-1185">Reference proteome</keyword>
<reference evidence="2" key="2">
    <citation type="submission" date="2025-08" db="UniProtKB">
        <authorList>
            <consortium name="Ensembl"/>
        </authorList>
    </citation>
    <scope>IDENTIFICATION</scope>
</reference>
<protein>
    <submittedName>
        <fullName evidence="2">Si:dkey-25g12.4</fullName>
    </submittedName>
</protein>
<dbReference type="GO" id="GO:0005815">
    <property type="term" value="C:microtubule organizing center"/>
    <property type="evidence" value="ECO:0007669"/>
    <property type="project" value="TreeGrafter"/>
</dbReference>
<sequence>MTGRGELPPTKTITVYRNGDAFFPGRKIVINPRQVSTFDGLLNALTPNVRAPFGAVRKLYTPAEGHKVQRLDDLDHGSVYVAAGNEKFKKLKWVPCWKLDKGIFDVKRIWSVVLCNYKMDSFTIFPFYSVFTNGDVLVPPARIRIPKFTLRKWENVLAMVTDKVFPLCGRLYTLDGHPVCASTELKNSQHYVAVGAEKFKPLPYDHWVPMDFMKDNTTEEKEKICHFSFPFIPCSQDNLPSIRKTRHAKDVVSTAASVLNAVCHLAIHFLATC</sequence>
<dbReference type="GO" id="GO:0005874">
    <property type="term" value="C:microtubule"/>
    <property type="evidence" value="ECO:0007669"/>
    <property type="project" value="TreeGrafter"/>
</dbReference>
<organism evidence="2 3">
    <name type="scientific">Echeneis naucrates</name>
    <name type="common">Live sharksucker</name>
    <dbReference type="NCBI Taxonomy" id="173247"/>
    <lineage>
        <taxon>Eukaryota</taxon>
        <taxon>Metazoa</taxon>
        <taxon>Chordata</taxon>
        <taxon>Craniata</taxon>
        <taxon>Vertebrata</taxon>
        <taxon>Euteleostomi</taxon>
        <taxon>Actinopterygii</taxon>
        <taxon>Neopterygii</taxon>
        <taxon>Teleostei</taxon>
        <taxon>Neoteleostei</taxon>
        <taxon>Acanthomorphata</taxon>
        <taxon>Carangaria</taxon>
        <taxon>Carangiformes</taxon>
        <taxon>Echeneidae</taxon>
        <taxon>Echeneis</taxon>
    </lineage>
</organism>
<dbReference type="PANTHER" id="PTHR23004">
    <property type="entry name" value="DOUBLECORTIN DOMAIN CONTAINING 2"/>
    <property type="match status" value="1"/>
</dbReference>
<evidence type="ECO:0000259" key="1">
    <source>
        <dbReference type="PROSITE" id="PS50309"/>
    </source>
</evidence>
<feature type="domain" description="Doublecortin" evidence="1">
    <location>
        <begin position="126"/>
        <end position="205"/>
    </location>
</feature>
<name>A0A665UW28_ECHNA</name>
<accession>A0A665UW28</accession>
<dbReference type="PANTHER" id="PTHR23004:SF9">
    <property type="entry name" value="DOUBLECORTIN DOMAIN-CONTAINING PROTEIN 2C"/>
    <property type="match status" value="1"/>
</dbReference>
<evidence type="ECO:0000313" key="2">
    <source>
        <dbReference type="Ensembl" id="ENSENLP00000023540.1"/>
    </source>
</evidence>
<dbReference type="Pfam" id="PF03607">
    <property type="entry name" value="DCX"/>
    <property type="match status" value="2"/>
</dbReference>
<dbReference type="GO" id="GO:0035556">
    <property type="term" value="P:intracellular signal transduction"/>
    <property type="evidence" value="ECO:0007669"/>
    <property type="project" value="InterPro"/>
</dbReference>
<evidence type="ECO:0000313" key="3">
    <source>
        <dbReference type="Proteomes" id="UP000472264"/>
    </source>
</evidence>
<dbReference type="AlphaFoldDB" id="A0A665UW28"/>
<dbReference type="CDD" id="cd17071">
    <property type="entry name" value="DCX1_DCDC2_like"/>
    <property type="match status" value="1"/>
</dbReference>
<proteinExistence type="predicted"/>
<dbReference type="Proteomes" id="UP000472264">
    <property type="component" value="Chromosome 22"/>
</dbReference>
<dbReference type="Ensembl" id="ENSENLT00000024318.1">
    <property type="protein sequence ID" value="ENSENLP00000023540.1"/>
    <property type="gene ID" value="ENSENLG00000010669.1"/>
</dbReference>
<dbReference type="InParanoid" id="A0A665UW28"/>
<dbReference type="OMA" id="EDNHYYV"/>
<dbReference type="InterPro" id="IPR036572">
    <property type="entry name" value="Doublecortin_dom_sf"/>
</dbReference>
<dbReference type="Gene3D" id="3.10.20.230">
    <property type="entry name" value="Doublecortin domain"/>
    <property type="match status" value="2"/>
</dbReference>
<dbReference type="SUPFAM" id="SSF89837">
    <property type="entry name" value="Doublecortin (DC)"/>
    <property type="match status" value="2"/>
</dbReference>
<reference evidence="2" key="1">
    <citation type="submission" date="2021-04" db="EMBL/GenBank/DDBJ databases">
        <authorList>
            <consortium name="Wellcome Sanger Institute Data Sharing"/>
        </authorList>
    </citation>
    <scope>NUCLEOTIDE SEQUENCE [LARGE SCALE GENOMIC DNA]</scope>
</reference>
<dbReference type="InterPro" id="IPR003533">
    <property type="entry name" value="Doublecortin_dom"/>
</dbReference>
<dbReference type="SMART" id="SM00537">
    <property type="entry name" value="DCX"/>
    <property type="match status" value="2"/>
</dbReference>